<protein>
    <recommendedName>
        <fullName evidence="3">Pilus assembly protein PilP</fullName>
    </recommendedName>
</protein>
<sequence length="170" mass="18752">MLRASVFLLIVILSGCQKTDDDMHQFMRQVQAQATVTATRMPPPSVYQPVPFAKEARDPFVLSVSSDPQRMSPGDCWQPALHWRDSPLSTLPLAQLEMKGSLTKGGQKQALIALPNGMVKQVARGDRLGEHHGRVMAMTRDHVAINQALPDGLGCWQQRTVTLSIEPNLS</sequence>
<dbReference type="PROSITE" id="PS51257">
    <property type="entry name" value="PROKAR_LIPOPROTEIN"/>
    <property type="match status" value="1"/>
</dbReference>
<dbReference type="InterPro" id="IPR007446">
    <property type="entry name" value="PilP"/>
</dbReference>
<organism evidence="1 2">
    <name type="scientific">Salinivibrio costicola subsp. alcaliphilus</name>
    <dbReference type="NCBI Taxonomy" id="272773"/>
    <lineage>
        <taxon>Bacteria</taxon>
        <taxon>Pseudomonadati</taxon>
        <taxon>Pseudomonadota</taxon>
        <taxon>Gammaproteobacteria</taxon>
        <taxon>Vibrionales</taxon>
        <taxon>Vibrionaceae</taxon>
        <taxon>Salinivibrio</taxon>
    </lineage>
</organism>
<dbReference type="PIRSF" id="PIRSF016481">
    <property type="entry name" value="Pilus_assembly_PilP"/>
    <property type="match status" value="1"/>
</dbReference>
<dbReference type="RefSeq" id="WP_077668921.1">
    <property type="nucleotide sequence ID" value="NZ_MUFR01000002.1"/>
</dbReference>
<dbReference type="Gene3D" id="2.30.30.830">
    <property type="match status" value="1"/>
</dbReference>
<dbReference type="Proteomes" id="UP000189431">
    <property type="component" value="Unassembled WGS sequence"/>
</dbReference>
<reference evidence="2" key="1">
    <citation type="submission" date="2017-01" db="EMBL/GenBank/DDBJ databases">
        <title>Draft genome of the species Salinivibrio costicola subsp. alcaliphilus.</title>
        <authorList>
            <person name="Lopez-Hermoso C."/>
            <person name="De La Haba R."/>
            <person name="Sanchez-Porro C."/>
            <person name="Ventosa A."/>
        </authorList>
    </citation>
    <scope>NUCLEOTIDE SEQUENCE [LARGE SCALE GENOMIC DNA]</scope>
    <source>
        <strain evidence="2">CBH448</strain>
    </source>
</reference>
<proteinExistence type="predicted"/>
<gene>
    <name evidence="1" type="ORF">BZJ21_01180</name>
</gene>
<comment type="caution">
    <text evidence="1">The sequence shown here is derived from an EMBL/GenBank/DDBJ whole genome shotgun (WGS) entry which is preliminary data.</text>
</comment>
<evidence type="ECO:0008006" key="3">
    <source>
        <dbReference type="Google" id="ProtNLM"/>
    </source>
</evidence>
<name>A0ABX3KUR8_SALCS</name>
<dbReference type="EMBL" id="MUFR01000002">
    <property type="protein sequence ID" value="OOF35354.1"/>
    <property type="molecule type" value="Genomic_DNA"/>
</dbReference>
<accession>A0ABX3KUR8</accession>
<dbReference type="Pfam" id="PF04351">
    <property type="entry name" value="PilP"/>
    <property type="match status" value="1"/>
</dbReference>
<evidence type="ECO:0000313" key="1">
    <source>
        <dbReference type="EMBL" id="OOF35354.1"/>
    </source>
</evidence>
<evidence type="ECO:0000313" key="2">
    <source>
        <dbReference type="Proteomes" id="UP000189431"/>
    </source>
</evidence>
<keyword evidence="2" id="KW-1185">Reference proteome</keyword>